<dbReference type="GO" id="GO:0004553">
    <property type="term" value="F:hydrolase activity, hydrolyzing O-glycosyl compounds"/>
    <property type="evidence" value="ECO:0007669"/>
    <property type="project" value="UniProtKB-ARBA"/>
</dbReference>
<feature type="domain" description="HYR" evidence="4">
    <location>
        <begin position="112"/>
        <end position="201"/>
    </location>
</feature>
<organism evidence="5 6">
    <name type="scientific">Christiangramia fulva</name>
    <dbReference type="NCBI Taxonomy" id="2126553"/>
    <lineage>
        <taxon>Bacteria</taxon>
        <taxon>Pseudomonadati</taxon>
        <taxon>Bacteroidota</taxon>
        <taxon>Flavobacteriia</taxon>
        <taxon>Flavobacteriales</taxon>
        <taxon>Flavobacteriaceae</taxon>
        <taxon>Christiangramia</taxon>
    </lineage>
</organism>
<dbReference type="SMART" id="SM00560">
    <property type="entry name" value="LamGL"/>
    <property type="match status" value="1"/>
</dbReference>
<name>A0A2R3Z5H8_9FLAO</name>
<dbReference type="PANTHER" id="PTHR24273">
    <property type="entry name" value="FI04643P-RELATED"/>
    <property type="match status" value="1"/>
</dbReference>
<dbReference type="EMBL" id="CP028136">
    <property type="protein sequence ID" value="AVR45536.1"/>
    <property type="molecule type" value="Genomic_DNA"/>
</dbReference>
<feature type="domain" description="HYR" evidence="4">
    <location>
        <begin position="376"/>
        <end position="465"/>
    </location>
</feature>
<keyword evidence="1" id="KW-0732">Signal</keyword>
<dbReference type="PANTHER" id="PTHR24273:SF32">
    <property type="entry name" value="HYALIN"/>
    <property type="match status" value="1"/>
</dbReference>
<keyword evidence="6" id="KW-1185">Reference proteome</keyword>
<dbReference type="SUPFAM" id="SSF49899">
    <property type="entry name" value="Concanavalin A-like lectins/glucanases"/>
    <property type="match status" value="1"/>
</dbReference>
<feature type="domain" description="HYR" evidence="4">
    <location>
        <begin position="552"/>
        <end position="641"/>
    </location>
</feature>
<keyword evidence="2" id="KW-0677">Repeat</keyword>
<reference evidence="6" key="1">
    <citation type="submission" date="2018-03" db="EMBL/GenBank/DDBJ databases">
        <title>Gramella fulva sp. nov., isolated from a dry surface of tidal flat.</title>
        <authorList>
            <person name="Hwang S.H."/>
            <person name="Hwang W.M."/>
            <person name="Kang K."/>
            <person name="Ahn T.-Y."/>
        </authorList>
    </citation>
    <scope>NUCLEOTIDE SEQUENCE [LARGE SCALE GENOMIC DNA]</scope>
    <source>
        <strain evidence="6">SH35</strain>
    </source>
</reference>
<evidence type="ECO:0000259" key="4">
    <source>
        <dbReference type="PROSITE" id="PS50825"/>
    </source>
</evidence>
<evidence type="ECO:0000256" key="1">
    <source>
        <dbReference type="ARBA" id="ARBA00022729"/>
    </source>
</evidence>
<dbReference type="Gene3D" id="2.60.120.200">
    <property type="match status" value="1"/>
</dbReference>
<gene>
    <name evidence="5" type="ORF">C7S20_09805</name>
</gene>
<feature type="domain" description="HYR" evidence="4">
    <location>
        <begin position="202"/>
        <end position="289"/>
    </location>
</feature>
<dbReference type="InterPro" id="IPR006558">
    <property type="entry name" value="LamG-like"/>
</dbReference>
<dbReference type="Pfam" id="PF02494">
    <property type="entry name" value="HYR"/>
    <property type="match status" value="9"/>
</dbReference>
<feature type="domain" description="HYR" evidence="4">
    <location>
        <begin position="642"/>
        <end position="729"/>
    </location>
</feature>
<keyword evidence="3" id="KW-1015">Disulfide bond</keyword>
<dbReference type="OrthoDB" id="2582440at2"/>
<dbReference type="Proteomes" id="UP000241507">
    <property type="component" value="Chromosome"/>
</dbReference>
<dbReference type="GO" id="GO:0005975">
    <property type="term" value="P:carbohydrate metabolic process"/>
    <property type="evidence" value="ECO:0007669"/>
    <property type="project" value="UniProtKB-ARBA"/>
</dbReference>
<feature type="domain" description="HYR" evidence="4">
    <location>
        <begin position="906"/>
        <end position="993"/>
    </location>
</feature>
<dbReference type="RefSeq" id="WP_107012313.1">
    <property type="nucleotide sequence ID" value="NZ_CP028136.1"/>
</dbReference>
<dbReference type="InterPro" id="IPR003410">
    <property type="entry name" value="HYR_dom"/>
</dbReference>
<evidence type="ECO:0000256" key="2">
    <source>
        <dbReference type="ARBA" id="ARBA00022737"/>
    </source>
</evidence>
<dbReference type="InterPro" id="IPR013320">
    <property type="entry name" value="ConA-like_dom_sf"/>
</dbReference>
<protein>
    <recommendedName>
        <fullName evidence="4">HYR domain-containing protein</fullName>
    </recommendedName>
</protein>
<sequence length="2609" mass="281779">MRKITSSVKTGGFLILFLVFVFGFSIASTGLATGLTVNSTVTNATCDNSNDGSIAISVSGGDGSYTYSWSGPNAYTSTSQNISNLYPGDYTLSVTDNSGNSYGPSTIPVTAVDNVAPTITCVADQNKNTDAGSCDYTVQGNEFDPTSFNDNCSGATITNNFNNTSSLAGAVFPKGTTTVIWTVTDASNNTQTCSFDVTVSDNEKPTITCVADQNKNTDAGSCDYTVQGNEFDPTSFNDNCSGATITNNFNNTSSLAGAVFPKGTTTVIWTVTDASNNTQTCSFDVTVSDNEKPTITCVADQNKNTDAGSCDYTVQGNEFDPTSFADNCTGATITNDFNNTSSLAGAVFPKGTTTVIWTVTDASNNTQTCSFDVTVSDNEKPTITCVADQNKNTDAGSCDYTVQGNEFDPTSFNDNCSGATITNNFNNTSSLAGAVFPKGTTTVIWTVTDASNNTQTCSFDVTITDNEKPTISCVANQNKNTDAGSCDYTVQGNEFDPSSFADNCTGATITNDFNNTSSLAGAVFPKGTTTVIWTVTDASNNTQTCSFDVTVSDNEKPTISCVTDQNKNTDAGSCDYTVQGNEFDPSSFADNCSGATITNNFNNTSSLAGAVFPKGTTTVIWTVTDASNNTQTCSFDVTVSDNEKPTITCVADQNKNTDAGSCDYTVQGNEFDPTSFADNCTGATITNDFNNTSSLAGAVFPKGTTTVIWTVTDASNNTQTCSFDVTVSDIEKPTITCVADQNKNTDAGSCDYTVQGNEFDPTSFADNCTGATITNDFNNTSSLAGAVFPKGTTTVIWTVTDASNNTQTCSFDVTVSDNEKPTITCVADQNKNTDAGSCDYTVQGNEFDPTSFNDNCSGATITNNFNNTSSLAGAVFPKGTTTVIWTVTDASNNTQTCSFDVTVSDNEKPTITCVADQNKNTDAGSCDYTVQGNEFDPTSFADNCTGATITNDFNNTSSLAGAVFPKETTTVIWTVTDASNNTQTCSFDVTVSDNEKPTASNPAAVNVQCEVPEADPSVVIDAADNCTTSPMVEWVSDVSDNNFNPEVVTRTYKVTDEAGNFIEVTQQIAIQDTEIPEIPTLPDIESECPLTIVAPTTTDNCDGVITGTTGLTDLSFDESETVYWIFTDASGNTTGTVAQNVIINNTVPPVPDVETLPIKEIRGCQISSISDLDIPTATDACEGTIEGKLSDDFVFPFSFSGTQTIVWEYIDSQGNTSTQEQNVKLIPEDINGGTIKGTFGSTEFEHQIDISSCGDQISVYLNLTGQIGNIVRWDKYAVNKGIWEEISNNSSSYTATFAAGAFESTYYRVLIQVGTCIEYSDTFYIRALPPGAPPTVTNQDEDNLYCLGEDVNLIAETNYKATQDAIPDSSGDFNVGQLNTQDPNGWLVDGQTGGFTAGGDAKKPRNWSGTNNHPFGGIEFDSEEGKFAIAQGNIGYTTTFESPIMDLSNAESASLDFDQAYFFANNDVASIEISLDGGSTYSTLEVIHPAGSGEKKWLTAGTAESTGVSDSTHYYFKDDNTSIPLDAYLGESNVRIRWSFTGTSDNSVWAMDNILVNKQVYVDTELEWTEGIGDPNENPLETGQTQVPINFIPDTPGIQQYGATALINGCRTYSEEGTDLIDLYISYSYAGEDIVYTSEECGHNQVQLNAYDNTITARENIAKGSFETPASGCRECDAPGTGDIGEWSWNGNSSSCGDVSFSDIHDPDAIFSAPAGTYTLTWTVAGCSNDVVVTITECDKIDFDGTDDHIDFSDNYDLNGNFSLEFWVKPNAINGTRTIFSKRDGNYSGTAKGYDLSIKDGTVFFNWNSAGTINSSPYKVDTSRWYHIAVVHTSSGEYKLYIDGIKLKTTGGAAPGENAYHAILGAMDVSGSEQAVNYFNGWIDEIRIWDVALTPEQMHIMMNQRLQASGTKVTGEVIPIQIPNLNWSDLRAYYRMDKIGIGCGNIIPAIGVEGKIINITTPQENTAPLPYISSQNGSWRDKNTWLRPTVWDVPNAKGINGDEIKWNIAETYHDIYSTAQNIYMLGLVSHSGELKMDGNVPSQTGQALTITHYLKLDGTINLEGESQLIQTEGSILDEASSGYLDRDQQGTENSFNYNYWSSPVSLQGQPNNYGFDIADVLMDGTNPASPAGISFNYQYHYADNAYSGPKRISTFWFYEFQGTADTYGEWSWFSETDLLEPGVGWSMKGTSGSAPVSSQQNYVFRGKPNNGNITLDISNGENRLVGNPYPSAIDGDQFIRDNLRDVEGGTASANIFNGSLYFWDHFGSRYSHYLVEYVGGYGVYNLSGGIPAIATDERIDATGQTSTKAPARYIPVAQGFFVNTVIDDAAAGNYSIAGGNITFRNAQRVFVKESSGDSYFLAPEKAKAKSVKQAEYTKDTRYKIRLSFSSPKGYHRQILVTADSNTKNGFDLGYDAPLIEDNAEDMYWLINESEYVIQAVPNFNRDQVLPLGIKIGEQGEFSIQIDKTENFEKGIDIYLHDKKDSIYFNLQKTAFKATAEPGYINDRYEIVFQKPSENNDATDPDMIATDLKVDYLRNSQEIVLSNPDLLDVRHVELYTLNGQLIKNFDNLNISKAIYLPVERPLSAAVYVVRVFTSEKEYSKKVIISE</sequence>
<feature type="domain" description="HYR" evidence="4">
    <location>
        <begin position="816"/>
        <end position="905"/>
    </location>
</feature>
<proteinExistence type="predicted"/>
<dbReference type="Pfam" id="PF13385">
    <property type="entry name" value="Laminin_G_3"/>
    <property type="match status" value="1"/>
</dbReference>
<evidence type="ECO:0000313" key="6">
    <source>
        <dbReference type="Proteomes" id="UP000241507"/>
    </source>
</evidence>
<dbReference type="KEGG" id="grs:C7S20_09805"/>
<evidence type="ECO:0000256" key="3">
    <source>
        <dbReference type="ARBA" id="ARBA00023157"/>
    </source>
</evidence>
<dbReference type="PROSITE" id="PS50825">
    <property type="entry name" value="HYR"/>
    <property type="match status" value="7"/>
</dbReference>
<evidence type="ECO:0000313" key="5">
    <source>
        <dbReference type="EMBL" id="AVR45536.1"/>
    </source>
</evidence>
<accession>A0A2R3Z5H8</accession>